<dbReference type="InterPro" id="IPR051398">
    <property type="entry name" value="Polysacch_Deacetylase"/>
</dbReference>
<keyword evidence="2" id="KW-0732">Signal</keyword>
<keyword evidence="5" id="KW-1185">Reference proteome</keyword>
<dbReference type="Pfam" id="PF01522">
    <property type="entry name" value="Polysacc_deac_1"/>
    <property type="match status" value="2"/>
</dbReference>
<evidence type="ECO:0000313" key="4">
    <source>
        <dbReference type="EMBL" id="SFR40276.1"/>
    </source>
</evidence>
<dbReference type="AlphaFoldDB" id="A0A1I6GDL6"/>
<accession>A0A1I6GDL6</accession>
<dbReference type="SUPFAM" id="SSF88713">
    <property type="entry name" value="Glycoside hydrolase/deacetylase"/>
    <property type="match status" value="1"/>
</dbReference>
<protein>
    <submittedName>
        <fullName evidence="4">Polysaccharide deacetylase</fullName>
    </submittedName>
</protein>
<name>A0A1I6GDL6_9GAMM</name>
<dbReference type="GO" id="GO:0016810">
    <property type="term" value="F:hydrolase activity, acting on carbon-nitrogen (but not peptide) bonds"/>
    <property type="evidence" value="ECO:0007669"/>
    <property type="project" value="InterPro"/>
</dbReference>
<organism evidence="4 5">
    <name type="scientific">Marinobacter gudaonensis</name>
    <dbReference type="NCBI Taxonomy" id="375760"/>
    <lineage>
        <taxon>Bacteria</taxon>
        <taxon>Pseudomonadati</taxon>
        <taxon>Pseudomonadota</taxon>
        <taxon>Gammaproteobacteria</taxon>
        <taxon>Pseudomonadales</taxon>
        <taxon>Marinobacteraceae</taxon>
        <taxon>Marinobacter</taxon>
    </lineage>
</organism>
<gene>
    <name evidence="4" type="ORF">SAMN04488073_0530</name>
</gene>
<dbReference type="GO" id="GO:0005975">
    <property type="term" value="P:carbohydrate metabolic process"/>
    <property type="evidence" value="ECO:0007669"/>
    <property type="project" value="InterPro"/>
</dbReference>
<dbReference type="EMBL" id="FOYV01000001">
    <property type="protein sequence ID" value="SFR40276.1"/>
    <property type="molecule type" value="Genomic_DNA"/>
</dbReference>
<reference evidence="5" key="1">
    <citation type="submission" date="2016-10" db="EMBL/GenBank/DDBJ databases">
        <authorList>
            <person name="Varghese N."/>
            <person name="Submissions S."/>
        </authorList>
    </citation>
    <scope>NUCLEOTIDE SEQUENCE [LARGE SCALE GENOMIC DNA]</scope>
    <source>
        <strain evidence="5">CGMCC 1.6294</strain>
    </source>
</reference>
<dbReference type="InterPro" id="IPR002509">
    <property type="entry name" value="NODB_dom"/>
</dbReference>
<dbReference type="STRING" id="375760.SAMN04488073_0530"/>
<sequence>MGLSPFVRLAGQFGGYRLAQFLTASQPRILMYHRFSKFPAKGHVSSEVFENQVAFIAKHYNPMTVSELVAALYEGEGTPKHAVAITVDDGYRDFYEVAWPILKRHGVPATFYVTTGFVDQRLWLWPDQLRWLLEKSAPNGGYIKFNGRNVLTSGDSGELEKLFGELVQHLLTLPDAKKHEFIENLSASWDVDLPEQSPEAFQAATWKQLEEMQDGGIEIGGHTVTHPSLGRVDSEQAEMEISGCYQEINDHLGWAPRSFCYPNGTPSDFVGAHVPIIKRVGFSGAVVAYADAQGQAQRYALRRHSGSDDMFQFNKAISGLELLGKRLRNETFKTLYD</sequence>
<evidence type="ECO:0000256" key="1">
    <source>
        <dbReference type="ARBA" id="ARBA00004613"/>
    </source>
</evidence>
<proteinExistence type="predicted"/>
<dbReference type="OrthoDB" id="9814639at2"/>
<dbReference type="PANTHER" id="PTHR34216">
    <property type="match status" value="1"/>
</dbReference>
<dbReference type="Proteomes" id="UP000199290">
    <property type="component" value="Unassembled WGS sequence"/>
</dbReference>
<feature type="domain" description="NodB homology" evidence="3">
    <location>
        <begin position="81"/>
        <end position="337"/>
    </location>
</feature>
<dbReference type="GO" id="GO:0005576">
    <property type="term" value="C:extracellular region"/>
    <property type="evidence" value="ECO:0007669"/>
    <property type="project" value="UniProtKB-SubCell"/>
</dbReference>
<dbReference type="PROSITE" id="PS51677">
    <property type="entry name" value="NODB"/>
    <property type="match status" value="1"/>
</dbReference>
<comment type="subcellular location">
    <subcellularLocation>
        <location evidence="1">Secreted</location>
    </subcellularLocation>
</comment>
<evidence type="ECO:0000313" key="5">
    <source>
        <dbReference type="Proteomes" id="UP000199290"/>
    </source>
</evidence>
<dbReference type="PANTHER" id="PTHR34216:SF3">
    <property type="entry name" value="POLY-BETA-1,6-N-ACETYL-D-GLUCOSAMINE N-DEACETYLASE"/>
    <property type="match status" value="1"/>
</dbReference>
<evidence type="ECO:0000259" key="3">
    <source>
        <dbReference type="PROSITE" id="PS51677"/>
    </source>
</evidence>
<dbReference type="Gene3D" id="3.20.20.370">
    <property type="entry name" value="Glycoside hydrolase/deacetylase"/>
    <property type="match status" value="1"/>
</dbReference>
<dbReference type="RefSeq" id="WP_091990714.1">
    <property type="nucleotide sequence ID" value="NZ_FOYV01000001.1"/>
</dbReference>
<evidence type="ECO:0000256" key="2">
    <source>
        <dbReference type="ARBA" id="ARBA00022729"/>
    </source>
</evidence>
<dbReference type="CDD" id="cd10918">
    <property type="entry name" value="CE4_NodB_like_5s_6s"/>
    <property type="match status" value="1"/>
</dbReference>
<dbReference type="InterPro" id="IPR011330">
    <property type="entry name" value="Glyco_hydro/deAcase_b/a-brl"/>
</dbReference>